<protein>
    <submittedName>
        <fullName evidence="2">Uncharacterized protein</fullName>
    </submittedName>
</protein>
<dbReference type="AlphaFoldDB" id="A0A0L6U8U2"/>
<evidence type="ECO:0000313" key="3">
    <source>
        <dbReference type="Proteomes" id="UP000037035"/>
    </source>
</evidence>
<dbReference type="EMBL" id="LAVV01014259">
    <property type="protein sequence ID" value="KNZ44921.1"/>
    <property type="molecule type" value="Genomic_DNA"/>
</dbReference>
<proteinExistence type="predicted"/>
<reference evidence="2 3" key="1">
    <citation type="submission" date="2015-08" db="EMBL/GenBank/DDBJ databases">
        <title>Next Generation Sequencing and Analysis of the Genome of Puccinia sorghi L Schw, the Causal Agent of Maize Common Rust.</title>
        <authorList>
            <person name="Rochi L."/>
            <person name="Burguener G."/>
            <person name="Darino M."/>
            <person name="Turjanski A."/>
            <person name="Kreff E."/>
            <person name="Dieguez M.J."/>
            <person name="Sacco F."/>
        </authorList>
    </citation>
    <scope>NUCLEOTIDE SEQUENCE [LARGE SCALE GENOMIC DNA]</scope>
    <source>
        <strain evidence="2 3">RO10H11247</strain>
    </source>
</reference>
<keyword evidence="1" id="KW-0812">Transmembrane</keyword>
<evidence type="ECO:0000313" key="2">
    <source>
        <dbReference type="EMBL" id="KNZ44921.1"/>
    </source>
</evidence>
<gene>
    <name evidence="2" type="ORF">VP01_868g1</name>
</gene>
<keyword evidence="1" id="KW-1133">Transmembrane helix</keyword>
<evidence type="ECO:0000256" key="1">
    <source>
        <dbReference type="SAM" id="Phobius"/>
    </source>
</evidence>
<organism evidence="2 3">
    <name type="scientific">Puccinia sorghi</name>
    <dbReference type="NCBI Taxonomy" id="27349"/>
    <lineage>
        <taxon>Eukaryota</taxon>
        <taxon>Fungi</taxon>
        <taxon>Dikarya</taxon>
        <taxon>Basidiomycota</taxon>
        <taxon>Pucciniomycotina</taxon>
        <taxon>Pucciniomycetes</taxon>
        <taxon>Pucciniales</taxon>
        <taxon>Pucciniaceae</taxon>
        <taxon>Puccinia</taxon>
    </lineage>
</organism>
<keyword evidence="1" id="KW-0472">Membrane</keyword>
<keyword evidence="3" id="KW-1185">Reference proteome</keyword>
<dbReference type="Proteomes" id="UP000037035">
    <property type="component" value="Unassembled WGS sequence"/>
</dbReference>
<sequence length="589" mass="68230">MGLLTSCVIYSVIVYIPILASQDMLLGLFLCFKDKFLFYYDTVIEGVEFSSSVQWVTLGYFGLHLGGIYSSTVTDCSPFSRPLLFNSATRKSTFIFFNSINLKKGSEQPSLIRNQAYQAWVLLSYYSWGLAPFQYFQLEGEFQEVPLYDAEKRFMERALKTLILLGISIGSPRFHNHRITTKHANFPTKAVSQASSSLCHKTIWYMKTFIHIYGDSLLAQGPNFLLFIFTPCKSSHLSFSSIMSRMLKINSLSTVNILPPFSSFHCFWSFFSNQSLKSIFFTKTLASSNFFFYSFLNTSLSSPSLRSFSINHNIRFIFLSSKVGKKDSYLEPVSLFSLVVYLWTSFISQPQIEQLNLPFPKEIQKNVLAHSLHPSSEPLSLSLHTSHYSKIDTMNIIACHKWATPRRGHKTSPSCLSSGSNILTAPRPSPPYFCYCCWYLVVLVYMHEAYIKLCIHQFISLFFLIYLFIFSFFLLLRNEKEKHTHTYIHTHKRGRDLTGERDEDEERKIYGFFCIFFLCFQATKWDAKNKKIKKKEETSNNNPTFSSHSHFFVVIKEFNIKSKERIQCGVLFPHEIYRTIFISTKKINT</sequence>
<feature type="transmembrane region" description="Helical" evidence="1">
    <location>
        <begin position="458"/>
        <end position="476"/>
    </location>
</feature>
<dbReference type="VEuPathDB" id="FungiDB:VP01_868g1"/>
<accession>A0A0L6U8U2</accession>
<feature type="transmembrane region" description="Helical" evidence="1">
    <location>
        <begin position="12"/>
        <end position="32"/>
    </location>
</feature>
<comment type="caution">
    <text evidence="2">The sequence shown here is derived from an EMBL/GenBank/DDBJ whole genome shotgun (WGS) entry which is preliminary data.</text>
</comment>
<name>A0A0L6U8U2_9BASI</name>